<keyword evidence="2" id="KW-1185">Reference proteome</keyword>
<dbReference type="EMBL" id="JBHUKR010000021">
    <property type="protein sequence ID" value="MFD2420910.1"/>
    <property type="molecule type" value="Genomic_DNA"/>
</dbReference>
<dbReference type="Gene3D" id="3.10.450.50">
    <property type="match status" value="1"/>
</dbReference>
<evidence type="ECO:0000313" key="1">
    <source>
        <dbReference type="EMBL" id="MFD2420910.1"/>
    </source>
</evidence>
<organism evidence="1 2">
    <name type="scientific">Amycolatopsis pigmentata</name>
    <dbReference type="NCBI Taxonomy" id="450801"/>
    <lineage>
        <taxon>Bacteria</taxon>
        <taxon>Bacillati</taxon>
        <taxon>Actinomycetota</taxon>
        <taxon>Actinomycetes</taxon>
        <taxon>Pseudonocardiales</taxon>
        <taxon>Pseudonocardiaceae</taxon>
        <taxon>Amycolatopsis</taxon>
    </lineage>
</organism>
<name>A0ABW5G2T4_9PSEU</name>
<accession>A0ABW5G2T4</accession>
<gene>
    <name evidence="1" type="ORF">ACFSXZ_31730</name>
</gene>
<protein>
    <submittedName>
        <fullName evidence="1">Ester cyclase</fullName>
    </submittedName>
</protein>
<reference evidence="2" key="1">
    <citation type="journal article" date="2019" name="Int. J. Syst. Evol. Microbiol.">
        <title>The Global Catalogue of Microorganisms (GCM) 10K type strain sequencing project: providing services to taxonomists for standard genome sequencing and annotation.</title>
        <authorList>
            <consortium name="The Broad Institute Genomics Platform"/>
            <consortium name="The Broad Institute Genome Sequencing Center for Infectious Disease"/>
            <person name="Wu L."/>
            <person name="Ma J."/>
        </authorList>
    </citation>
    <scope>NUCLEOTIDE SEQUENCE [LARGE SCALE GENOMIC DNA]</scope>
    <source>
        <strain evidence="2">CGMCC 4.7645</strain>
    </source>
</reference>
<sequence>MPSLENSYRGYLTCLNERRFDDLPEFAHDPVTHNDRLLRITEFQDMLRRDAAEIPDLYYAIERLVIQDDQVACRIRFDCTPVADFRGIPPTGRRISFVEHVFYRYQDGKIAEMWSLIDFEAIREQLTREDGGRFTRR</sequence>
<dbReference type="PANTHER" id="PTHR38436:SF1">
    <property type="entry name" value="ESTER CYCLASE"/>
    <property type="match status" value="1"/>
</dbReference>
<dbReference type="RefSeq" id="WP_378269210.1">
    <property type="nucleotide sequence ID" value="NZ_JBHUKR010000021.1"/>
</dbReference>
<evidence type="ECO:0000313" key="2">
    <source>
        <dbReference type="Proteomes" id="UP001597417"/>
    </source>
</evidence>
<dbReference type="Pfam" id="PF07366">
    <property type="entry name" value="SnoaL"/>
    <property type="match status" value="1"/>
</dbReference>
<dbReference type="InterPro" id="IPR032710">
    <property type="entry name" value="NTF2-like_dom_sf"/>
</dbReference>
<comment type="caution">
    <text evidence="1">The sequence shown here is derived from an EMBL/GenBank/DDBJ whole genome shotgun (WGS) entry which is preliminary data.</text>
</comment>
<dbReference type="Proteomes" id="UP001597417">
    <property type="component" value="Unassembled WGS sequence"/>
</dbReference>
<dbReference type="PANTHER" id="PTHR38436">
    <property type="entry name" value="POLYKETIDE CYCLASE SNOAL-LIKE DOMAIN"/>
    <property type="match status" value="1"/>
</dbReference>
<proteinExistence type="predicted"/>
<dbReference type="InterPro" id="IPR009959">
    <property type="entry name" value="Cyclase_SnoaL-like"/>
</dbReference>
<dbReference type="SUPFAM" id="SSF54427">
    <property type="entry name" value="NTF2-like"/>
    <property type="match status" value="1"/>
</dbReference>